<dbReference type="Gene3D" id="3.40.50.720">
    <property type="entry name" value="NAD(P)-binding Rossmann-like Domain"/>
    <property type="match status" value="1"/>
</dbReference>
<organism evidence="2 3">
    <name type="scientific">Popillia japonica</name>
    <name type="common">Japanese beetle</name>
    <dbReference type="NCBI Taxonomy" id="7064"/>
    <lineage>
        <taxon>Eukaryota</taxon>
        <taxon>Metazoa</taxon>
        <taxon>Ecdysozoa</taxon>
        <taxon>Arthropoda</taxon>
        <taxon>Hexapoda</taxon>
        <taxon>Insecta</taxon>
        <taxon>Pterygota</taxon>
        <taxon>Neoptera</taxon>
        <taxon>Endopterygota</taxon>
        <taxon>Coleoptera</taxon>
        <taxon>Polyphaga</taxon>
        <taxon>Scarabaeiformia</taxon>
        <taxon>Scarabaeidae</taxon>
        <taxon>Rutelinae</taxon>
        <taxon>Popillia</taxon>
    </lineage>
</organism>
<dbReference type="Pfam" id="PF00106">
    <property type="entry name" value="adh_short"/>
    <property type="match status" value="1"/>
</dbReference>
<dbReference type="Proteomes" id="UP001458880">
    <property type="component" value="Unassembled WGS sequence"/>
</dbReference>
<dbReference type="CDD" id="cd05327">
    <property type="entry name" value="retinol-DH_like_SDR_c_like"/>
    <property type="match status" value="1"/>
</dbReference>
<accession>A0AAW1KHA6</accession>
<name>A0AAW1KHA6_POPJA</name>
<keyword evidence="1" id="KW-0560">Oxidoreductase</keyword>
<dbReference type="GO" id="GO:0016491">
    <property type="term" value="F:oxidoreductase activity"/>
    <property type="evidence" value="ECO:0007669"/>
    <property type="project" value="UniProtKB-KW"/>
</dbReference>
<dbReference type="PANTHER" id="PTHR43157:SF31">
    <property type="entry name" value="PHOSPHATIDYLINOSITOL-GLYCAN BIOSYNTHESIS CLASS F PROTEIN"/>
    <property type="match status" value="1"/>
</dbReference>
<reference evidence="2 3" key="1">
    <citation type="journal article" date="2024" name="BMC Genomics">
        <title>De novo assembly and annotation of Popillia japonica's genome with initial clues to its potential as an invasive pest.</title>
        <authorList>
            <person name="Cucini C."/>
            <person name="Boschi S."/>
            <person name="Funari R."/>
            <person name="Cardaioli E."/>
            <person name="Iannotti N."/>
            <person name="Marturano G."/>
            <person name="Paoli F."/>
            <person name="Bruttini M."/>
            <person name="Carapelli A."/>
            <person name="Frati F."/>
            <person name="Nardi F."/>
        </authorList>
    </citation>
    <scope>NUCLEOTIDE SEQUENCE [LARGE SCALE GENOMIC DNA]</scope>
    <source>
        <strain evidence="2">DMR45628</strain>
    </source>
</reference>
<sequence length="332" mass="36432">MGFILCALLFIVIILVVFKLYMKLTVKWNGSYVCLVGKTAIVTGSNTGLGYPTALDFAKRGARVILACRNKEKAEKAVRKIIAETGNENVVFKQLDCASLQSVRNFAKDINANEDRLDILVNNAGILNTNEGMSSDGIHMVLQVNHVAGFLLTHLLIDKLKKSAPSRIVVVASDMAKSATLNLKTLSEMNTLGPAKTFMGMYSNSKLCNMLFTTELAKRLDGTGVIINVAHPGATHTDVLNNTTNASQWMKNFYNVGTSIFFKTPEEGAQAQIYSAVANEVANMSGEYFINCKRVDIYENAKDPELARKVWEITEVLAKLDASEKIPNVLLQ</sequence>
<dbReference type="PANTHER" id="PTHR43157">
    <property type="entry name" value="PHOSPHATIDYLINOSITOL-GLYCAN BIOSYNTHESIS CLASS F PROTEIN-RELATED"/>
    <property type="match status" value="1"/>
</dbReference>
<dbReference type="PRINTS" id="PR00081">
    <property type="entry name" value="GDHRDH"/>
</dbReference>
<dbReference type="EMBL" id="JASPKY010000236">
    <property type="protein sequence ID" value="KAK9717819.1"/>
    <property type="molecule type" value="Genomic_DNA"/>
</dbReference>
<dbReference type="InterPro" id="IPR002347">
    <property type="entry name" value="SDR_fam"/>
</dbReference>
<comment type="caution">
    <text evidence="2">The sequence shown here is derived from an EMBL/GenBank/DDBJ whole genome shotgun (WGS) entry which is preliminary data.</text>
</comment>
<evidence type="ECO:0000313" key="2">
    <source>
        <dbReference type="EMBL" id="KAK9717819.1"/>
    </source>
</evidence>
<keyword evidence="3" id="KW-1185">Reference proteome</keyword>
<dbReference type="SUPFAM" id="SSF51735">
    <property type="entry name" value="NAD(P)-binding Rossmann-fold domains"/>
    <property type="match status" value="1"/>
</dbReference>
<gene>
    <name evidence="2" type="ORF">QE152_g23531</name>
</gene>
<evidence type="ECO:0000313" key="3">
    <source>
        <dbReference type="Proteomes" id="UP001458880"/>
    </source>
</evidence>
<protein>
    <submittedName>
        <fullName evidence="2">Short chain dehydrogenase</fullName>
    </submittedName>
</protein>
<evidence type="ECO:0000256" key="1">
    <source>
        <dbReference type="ARBA" id="ARBA00023002"/>
    </source>
</evidence>
<proteinExistence type="predicted"/>
<dbReference type="InterPro" id="IPR036291">
    <property type="entry name" value="NAD(P)-bd_dom_sf"/>
</dbReference>
<dbReference type="AlphaFoldDB" id="A0AAW1KHA6"/>